<feature type="domain" description="Vitamin K epoxide reductase" evidence="11">
    <location>
        <begin position="4"/>
        <end position="138"/>
    </location>
</feature>
<comment type="subcellular location">
    <subcellularLocation>
        <location evidence="1">Membrane</location>
        <topology evidence="1">Multi-pass membrane protein</topology>
    </subcellularLocation>
</comment>
<protein>
    <recommendedName>
        <fullName evidence="11">Vitamin K epoxide reductase domain-containing protein</fullName>
    </recommendedName>
</protein>
<evidence type="ECO:0000256" key="7">
    <source>
        <dbReference type="ARBA" id="ARBA00023136"/>
    </source>
</evidence>
<dbReference type="Gene3D" id="1.20.1440.130">
    <property type="entry name" value="VKOR domain"/>
    <property type="match status" value="1"/>
</dbReference>
<keyword evidence="9" id="KW-0676">Redox-active center</keyword>
<dbReference type="Pfam" id="PF07884">
    <property type="entry name" value="VKOR"/>
    <property type="match status" value="1"/>
</dbReference>
<sequence>MPNSRRLGLLLLICGFLGTLASAVLMYDRVRTLADPAFAPGCDINSVLSCGDVMDSWQGNLLGFPNMLLGVAGFAALAALGLVLGAGGVLPRSVWLLLQAGVTAAFGFVLWLITQCLYVLGALCPWCMLIWAVVIPLF</sequence>
<evidence type="ECO:0000256" key="10">
    <source>
        <dbReference type="SAM" id="Phobius"/>
    </source>
</evidence>
<dbReference type="GO" id="GO:0016020">
    <property type="term" value="C:membrane"/>
    <property type="evidence" value="ECO:0007669"/>
    <property type="project" value="UniProtKB-SubCell"/>
</dbReference>
<dbReference type="InterPro" id="IPR012932">
    <property type="entry name" value="VKOR"/>
</dbReference>
<evidence type="ECO:0000256" key="2">
    <source>
        <dbReference type="ARBA" id="ARBA00006214"/>
    </source>
</evidence>
<dbReference type="Proteomes" id="UP000638353">
    <property type="component" value="Unassembled WGS sequence"/>
</dbReference>
<comment type="similarity">
    <text evidence="2">Belongs to the VKOR family.</text>
</comment>
<dbReference type="AlphaFoldDB" id="A0A918X6C5"/>
<keyword evidence="8" id="KW-1015">Disulfide bond</keyword>
<reference evidence="12" key="2">
    <citation type="submission" date="2020-09" db="EMBL/GenBank/DDBJ databases">
        <authorList>
            <person name="Sun Q."/>
            <person name="Ohkuma M."/>
        </authorList>
    </citation>
    <scope>NUCLEOTIDE SEQUENCE</scope>
    <source>
        <strain evidence="12">JCM 4637</strain>
    </source>
</reference>
<reference evidence="12" key="1">
    <citation type="journal article" date="2014" name="Int. J. Syst. Evol. Microbiol.">
        <title>Complete genome sequence of Corynebacterium casei LMG S-19264T (=DSM 44701T), isolated from a smear-ripened cheese.</title>
        <authorList>
            <consortium name="US DOE Joint Genome Institute (JGI-PGF)"/>
            <person name="Walter F."/>
            <person name="Albersmeier A."/>
            <person name="Kalinowski J."/>
            <person name="Ruckert C."/>
        </authorList>
    </citation>
    <scope>NUCLEOTIDE SEQUENCE</scope>
    <source>
        <strain evidence="12">JCM 4637</strain>
    </source>
</reference>
<comment type="caution">
    <text evidence="12">The sequence shown here is derived from an EMBL/GenBank/DDBJ whole genome shotgun (WGS) entry which is preliminary data.</text>
</comment>
<organism evidence="12 13">
    <name type="scientific">Streptomyces finlayi</name>
    <dbReference type="NCBI Taxonomy" id="67296"/>
    <lineage>
        <taxon>Bacteria</taxon>
        <taxon>Bacillati</taxon>
        <taxon>Actinomycetota</taxon>
        <taxon>Actinomycetes</taxon>
        <taxon>Kitasatosporales</taxon>
        <taxon>Streptomycetaceae</taxon>
        <taxon>Streptomyces</taxon>
    </lineage>
</organism>
<evidence type="ECO:0000313" key="13">
    <source>
        <dbReference type="Proteomes" id="UP000638353"/>
    </source>
</evidence>
<keyword evidence="7 10" id="KW-0472">Membrane</keyword>
<evidence type="ECO:0000256" key="6">
    <source>
        <dbReference type="ARBA" id="ARBA00023002"/>
    </source>
</evidence>
<evidence type="ECO:0000256" key="9">
    <source>
        <dbReference type="ARBA" id="ARBA00023284"/>
    </source>
</evidence>
<keyword evidence="3 10" id="KW-0812">Transmembrane</keyword>
<evidence type="ECO:0000256" key="8">
    <source>
        <dbReference type="ARBA" id="ARBA00023157"/>
    </source>
</evidence>
<accession>A0A918X6C5</accession>
<dbReference type="RefSeq" id="WP_189827890.1">
    <property type="nucleotide sequence ID" value="NZ_BMVC01000020.1"/>
</dbReference>
<dbReference type="SMART" id="SM00756">
    <property type="entry name" value="VKc"/>
    <property type="match status" value="1"/>
</dbReference>
<evidence type="ECO:0000313" key="12">
    <source>
        <dbReference type="EMBL" id="GHD13822.1"/>
    </source>
</evidence>
<evidence type="ECO:0000256" key="3">
    <source>
        <dbReference type="ARBA" id="ARBA00022692"/>
    </source>
</evidence>
<keyword evidence="4" id="KW-0874">Quinone</keyword>
<feature type="transmembrane region" description="Helical" evidence="10">
    <location>
        <begin position="119"/>
        <end position="137"/>
    </location>
</feature>
<evidence type="ECO:0000256" key="1">
    <source>
        <dbReference type="ARBA" id="ARBA00004141"/>
    </source>
</evidence>
<dbReference type="EMBL" id="BMVC01000020">
    <property type="protein sequence ID" value="GHD13822.1"/>
    <property type="molecule type" value="Genomic_DNA"/>
</dbReference>
<name>A0A918X6C5_9ACTN</name>
<dbReference type="InterPro" id="IPR038354">
    <property type="entry name" value="VKOR_sf"/>
</dbReference>
<dbReference type="CDD" id="cd12922">
    <property type="entry name" value="VKOR_5"/>
    <property type="match status" value="1"/>
</dbReference>
<evidence type="ECO:0000259" key="11">
    <source>
        <dbReference type="SMART" id="SM00756"/>
    </source>
</evidence>
<keyword evidence="6" id="KW-0560">Oxidoreductase</keyword>
<dbReference type="GO" id="GO:0016491">
    <property type="term" value="F:oxidoreductase activity"/>
    <property type="evidence" value="ECO:0007669"/>
    <property type="project" value="UniProtKB-KW"/>
</dbReference>
<feature type="transmembrane region" description="Helical" evidence="10">
    <location>
        <begin position="94"/>
        <end position="113"/>
    </location>
</feature>
<evidence type="ECO:0000256" key="5">
    <source>
        <dbReference type="ARBA" id="ARBA00022989"/>
    </source>
</evidence>
<dbReference type="GO" id="GO:0048038">
    <property type="term" value="F:quinone binding"/>
    <property type="evidence" value="ECO:0007669"/>
    <property type="project" value="UniProtKB-KW"/>
</dbReference>
<proteinExistence type="inferred from homology"/>
<gene>
    <name evidence="12" type="ORF">GCM10010334_72470</name>
</gene>
<feature type="transmembrane region" description="Helical" evidence="10">
    <location>
        <begin position="67"/>
        <end position="87"/>
    </location>
</feature>
<keyword evidence="5 10" id="KW-1133">Transmembrane helix</keyword>
<dbReference type="InterPro" id="IPR041714">
    <property type="entry name" value="VKOR_Actinobacteria"/>
</dbReference>
<evidence type="ECO:0000256" key="4">
    <source>
        <dbReference type="ARBA" id="ARBA00022719"/>
    </source>
</evidence>